<dbReference type="Pfam" id="PF19300">
    <property type="entry name" value="BPD_transp_1_N"/>
    <property type="match status" value="1"/>
</dbReference>
<dbReference type="InterPro" id="IPR035906">
    <property type="entry name" value="MetI-like_sf"/>
</dbReference>
<dbReference type="GO" id="GO:0055085">
    <property type="term" value="P:transmembrane transport"/>
    <property type="evidence" value="ECO:0007669"/>
    <property type="project" value="InterPro"/>
</dbReference>
<gene>
    <name evidence="9" type="ORF">H8707_12605</name>
</gene>
<dbReference type="PROSITE" id="PS50928">
    <property type="entry name" value="ABC_TM1"/>
    <property type="match status" value="1"/>
</dbReference>
<keyword evidence="2 7" id="KW-0813">Transport</keyword>
<dbReference type="EMBL" id="JACRTG010000030">
    <property type="protein sequence ID" value="MBC8589054.1"/>
    <property type="molecule type" value="Genomic_DNA"/>
</dbReference>
<evidence type="ECO:0000313" key="9">
    <source>
        <dbReference type="EMBL" id="MBC8589054.1"/>
    </source>
</evidence>
<comment type="subcellular location">
    <subcellularLocation>
        <location evidence="1 7">Cell membrane</location>
        <topology evidence="1 7">Multi-pass membrane protein</topology>
    </subcellularLocation>
</comment>
<dbReference type="PANTHER" id="PTHR43163">
    <property type="entry name" value="DIPEPTIDE TRANSPORT SYSTEM PERMEASE PROTEIN DPPB-RELATED"/>
    <property type="match status" value="1"/>
</dbReference>
<evidence type="ECO:0000256" key="4">
    <source>
        <dbReference type="ARBA" id="ARBA00022692"/>
    </source>
</evidence>
<dbReference type="AlphaFoldDB" id="A0A926EZ48"/>
<feature type="transmembrane region" description="Helical" evidence="7">
    <location>
        <begin position="284"/>
        <end position="310"/>
    </location>
</feature>
<dbReference type="Gene3D" id="1.10.3720.10">
    <property type="entry name" value="MetI-like"/>
    <property type="match status" value="1"/>
</dbReference>
<feature type="transmembrane region" description="Helical" evidence="7">
    <location>
        <begin position="9"/>
        <end position="30"/>
    </location>
</feature>
<dbReference type="InterPro" id="IPR045621">
    <property type="entry name" value="BPD_transp_1_N"/>
</dbReference>
<name>A0A926EZ48_9FIRM</name>
<accession>A0A926EZ48</accession>
<evidence type="ECO:0000313" key="10">
    <source>
        <dbReference type="Proteomes" id="UP000601171"/>
    </source>
</evidence>
<keyword evidence="10" id="KW-1185">Reference proteome</keyword>
<evidence type="ECO:0000256" key="7">
    <source>
        <dbReference type="RuleBase" id="RU363032"/>
    </source>
</evidence>
<keyword evidence="6 7" id="KW-0472">Membrane</keyword>
<feature type="transmembrane region" description="Helical" evidence="7">
    <location>
        <begin position="176"/>
        <end position="197"/>
    </location>
</feature>
<evidence type="ECO:0000256" key="3">
    <source>
        <dbReference type="ARBA" id="ARBA00022475"/>
    </source>
</evidence>
<protein>
    <submittedName>
        <fullName evidence="9">ABC transporter permease</fullName>
    </submittedName>
</protein>
<feature type="transmembrane region" description="Helical" evidence="7">
    <location>
        <begin position="131"/>
        <end position="156"/>
    </location>
</feature>
<dbReference type="CDD" id="cd06261">
    <property type="entry name" value="TM_PBP2"/>
    <property type="match status" value="1"/>
</dbReference>
<reference evidence="9" key="1">
    <citation type="submission" date="2020-08" db="EMBL/GenBank/DDBJ databases">
        <title>Genome public.</title>
        <authorList>
            <person name="Liu C."/>
            <person name="Sun Q."/>
        </authorList>
    </citation>
    <scope>NUCLEOTIDE SEQUENCE</scope>
    <source>
        <strain evidence="9">BX21</strain>
    </source>
</reference>
<keyword evidence="5 7" id="KW-1133">Transmembrane helix</keyword>
<comment type="caution">
    <text evidence="9">The sequence shown here is derived from an EMBL/GenBank/DDBJ whole genome shotgun (WGS) entry which is preliminary data.</text>
</comment>
<evidence type="ECO:0000259" key="8">
    <source>
        <dbReference type="PROSITE" id="PS50928"/>
    </source>
</evidence>
<dbReference type="Proteomes" id="UP000601171">
    <property type="component" value="Unassembled WGS sequence"/>
</dbReference>
<dbReference type="Pfam" id="PF00528">
    <property type="entry name" value="BPD_transp_1"/>
    <property type="match status" value="1"/>
</dbReference>
<dbReference type="RefSeq" id="WP_262430519.1">
    <property type="nucleotide sequence ID" value="NZ_JACRTG010000030.1"/>
</dbReference>
<feature type="transmembrane region" description="Helical" evidence="7">
    <location>
        <begin position="242"/>
        <end position="264"/>
    </location>
</feature>
<proteinExistence type="inferred from homology"/>
<evidence type="ECO:0000256" key="1">
    <source>
        <dbReference type="ARBA" id="ARBA00004651"/>
    </source>
</evidence>
<sequence length="317" mass="35131">MAKYIVRRIVLSILTFFCITIIVFFISYLAPGSSLDYILANSNMSPEEIELRASQLGLNQPVYKQYLTWLKEFFKGNLGISLREYRSVTEMIGERFGNTLLLTFSSLLIAYFIAIPIGIHSSRKPYSIGDFFSATAALVSMALPGFFIGMFMIWIFSAKLGWLPMGGMYSSSAEHSIIDLLKHMAMPVTCLALQQLGNVMRQMRSSMLEVLSEDYVRTARATGLSEIKTVYIHALRNAMGTIVTLFGTSLPFLVGGAVVTEQVFSWPGIGSLMVTSITTRDYPVIIGITVVVATTVLLGNLLVDITYGILDPKVKYD</sequence>
<evidence type="ECO:0000256" key="5">
    <source>
        <dbReference type="ARBA" id="ARBA00022989"/>
    </source>
</evidence>
<dbReference type="SUPFAM" id="SSF161098">
    <property type="entry name" value="MetI-like"/>
    <property type="match status" value="1"/>
</dbReference>
<keyword evidence="3" id="KW-1003">Cell membrane</keyword>
<evidence type="ECO:0000256" key="6">
    <source>
        <dbReference type="ARBA" id="ARBA00023136"/>
    </source>
</evidence>
<dbReference type="InterPro" id="IPR000515">
    <property type="entry name" value="MetI-like"/>
</dbReference>
<organism evidence="9 10">
    <name type="scientific">Paratissierella segnis</name>
    <dbReference type="NCBI Taxonomy" id="2763679"/>
    <lineage>
        <taxon>Bacteria</taxon>
        <taxon>Bacillati</taxon>
        <taxon>Bacillota</taxon>
        <taxon>Tissierellia</taxon>
        <taxon>Tissierellales</taxon>
        <taxon>Tissierellaceae</taxon>
        <taxon>Paratissierella</taxon>
    </lineage>
</organism>
<dbReference type="PANTHER" id="PTHR43163:SF6">
    <property type="entry name" value="DIPEPTIDE TRANSPORT SYSTEM PERMEASE PROTEIN DPPB-RELATED"/>
    <property type="match status" value="1"/>
</dbReference>
<feature type="domain" description="ABC transmembrane type-1" evidence="8">
    <location>
        <begin position="96"/>
        <end position="303"/>
    </location>
</feature>
<keyword evidence="4 7" id="KW-0812">Transmembrane</keyword>
<evidence type="ECO:0000256" key="2">
    <source>
        <dbReference type="ARBA" id="ARBA00022448"/>
    </source>
</evidence>
<comment type="similarity">
    <text evidence="7">Belongs to the binding-protein-dependent transport system permease family.</text>
</comment>
<feature type="transmembrane region" description="Helical" evidence="7">
    <location>
        <begin position="100"/>
        <end position="119"/>
    </location>
</feature>
<dbReference type="GO" id="GO:0005886">
    <property type="term" value="C:plasma membrane"/>
    <property type="evidence" value="ECO:0007669"/>
    <property type="project" value="UniProtKB-SubCell"/>
</dbReference>